<feature type="binding site" evidence="10">
    <location>
        <position position="146"/>
    </location>
    <ligand>
        <name>Na(+)</name>
        <dbReference type="ChEBI" id="CHEBI:29101"/>
        <note>structural</note>
    </ligand>
</feature>
<dbReference type="PANTHER" id="PTHR28259:SF1">
    <property type="entry name" value="FLUORIDE EXPORT PROTEIN 1-RELATED"/>
    <property type="match status" value="1"/>
</dbReference>
<dbReference type="InterPro" id="IPR003691">
    <property type="entry name" value="FluC"/>
</dbReference>
<comment type="function">
    <text evidence="9 10">Fluoride-specific ion channel. Important for reducing fluoride concentration in the cell, thus reducing its toxicity.</text>
</comment>
<protein>
    <recommendedName>
        <fullName evidence="10">Fluoride-specific ion channel FluC</fullName>
    </recommendedName>
</protein>
<dbReference type="GO" id="GO:0140114">
    <property type="term" value="P:cellular detoxification of fluoride"/>
    <property type="evidence" value="ECO:0007669"/>
    <property type="project" value="UniProtKB-UniRule"/>
</dbReference>
<evidence type="ECO:0000256" key="10">
    <source>
        <dbReference type="HAMAP-Rule" id="MF_00454"/>
    </source>
</evidence>
<feature type="transmembrane region" description="Helical" evidence="10">
    <location>
        <begin position="109"/>
        <end position="127"/>
    </location>
</feature>
<organism evidence="12 13">
    <name type="scientific">Streptomyces albus (strain ATCC 21838 / DSM 41398 / FERM P-419 / JCM 4703 / NBRC 107858)</name>
    <dbReference type="NCBI Taxonomy" id="1081613"/>
    <lineage>
        <taxon>Bacteria</taxon>
        <taxon>Bacillati</taxon>
        <taxon>Actinomycetota</taxon>
        <taxon>Actinomycetes</taxon>
        <taxon>Kitasatosporales</taxon>
        <taxon>Streptomycetaceae</taxon>
        <taxon>Streptomyces</taxon>
    </lineage>
</organism>
<evidence type="ECO:0000256" key="4">
    <source>
        <dbReference type="ARBA" id="ARBA00022989"/>
    </source>
</evidence>
<evidence type="ECO:0000256" key="1">
    <source>
        <dbReference type="ARBA" id="ARBA00004651"/>
    </source>
</evidence>
<name>A0A0B5EU85_STRA4</name>
<comment type="catalytic activity">
    <reaction evidence="8">
        <text>fluoride(in) = fluoride(out)</text>
        <dbReference type="Rhea" id="RHEA:76159"/>
        <dbReference type="ChEBI" id="CHEBI:17051"/>
    </reaction>
    <physiologicalReaction direction="left-to-right" evidence="8">
        <dbReference type="Rhea" id="RHEA:76160"/>
    </physiologicalReaction>
</comment>
<dbReference type="AlphaFoldDB" id="A0A0B5EU85"/>
<evidence type="ECO:0000256" key="3">
    <source>
        <dbReference type="ARBA" id="ARBA00022692"/>
    </source>
</evidence>
<keyword evidence="3 10" id="KW-0812">Transmembrane</keyword>
<keyword evidence="10" id="KW-0406">Ion transport</keyword>
<dbReference type="Proteomes" id="UP000031523">
    <property type="component" value="Chromosome"/>
</dbReference>
<dbReference type="HAMAP" id="MF_00454">
    <property type="entry name" value="FluC"/>
    <property type="match status" value="1"/>
</dbReference>
<gene>
    <name evidence="10" type="primary">fluC</name>
    <name evidence="10" type="synonym">crcB</name>
    <name evidence="12" type="ORF">SLNWT_1895</name>
</gene>
<dbReference type="KEGG" id="sals:SLNWT_1895"/>
<evidence type="ECO:0000256" key="6">
    <source>
        <dbReference type="ARBA" id="ARBA00023303"/>
    </source>
</evidence>
<feature type="region of interest" description="Disordered" evidence="11">
    <location>
        <begin position="1"/>
        <end position="70"/>
    </location>
</feature>
<keyword evidence="10" id="KW-0915">Sodium</keyword>
<dbReference type="GO" id="GO:0005886">
    <property type="term" value="C:plasma membrane"/>
    <property type="evidence" value="ECO:0007669"/>
    <property type="project" value="UniProtKB-SubCell"/>
</dbReference>
<dbReference type="GO" id="GO:0046872">
    <property type="term" value="F:metal ion binding"/>
    <property type="evidence" value="ECO:0007669"/>
    <property type="project" value="UniProtKB-KW"/>
</dbReference>
<evidence type="ECO:0000256" key="11">
    <source>
        <dbReference type="SAM" id="MobiDB-lite"/>
    </source>
</evidence>
<evidence type="ECO:0000256" key="7">
    <source>
        <dbReference type="ARBA" id="ARBA00035120"/>
    </source>
</evidence>
<keyword evidence="13" id="KW-1185">Reference proteome</keyword>
<comment type="subcellular location">
    <subcellularLocation>
        <location evidence="1 10">Cell membrane</location>
        <topology evidence="1 10">Multi-pass membrane protein</topology>
    </subcellularLocation>
</comment>
<keyword evidence="10" id="KW-0479">Metal-binding</keyword>
<evidence type="ECO:0000313" key="13">
    <source>
        <dbReference type="Proteomes" id="UP000031523"/>
    </source>
</evidence>
<keyword evidence="4 10" id="KW-1133">Transmembrane helix</keyword>
<dbReference type="PANTHER" id="PTHR28259">
    <property type="entry name" value="FLUORIDE EXPORT PROTEIN 1-RELATED"/>
    <property type="match status" value="1"/>
</dbReference>
<reference evidence="12 13" key="1">
    <citation type="submission" date="2015-01" db="EMBL/GenBank/DDBJ databases">
        <title>Enhanced salinomycin production by adjusting the supply of polyketide extender units in Streptomyce albus DSM 41398.</title>
        <authorList>
            <person name="Lu C."/>
        </authorList>
    </citation>
    <scope>NUCLEOTIDE SEQUENCE [LARGE SCALE GENOMIC DNA]</scope>
    <source>
        <strain evidence="13">ATCC 21838 / DSM 41398 / FERM P-419 / JCM 4703 / NBRC 107858</strain>
    </source>
</reference>
<accession>A0A0B5EU85</accession>
<feature type="transmembrane region" description="Helical" evidence="10">
    <location>
        <begin position="171"/>
        <end position="196"/>
    </location>
</feature>
<evidence type="ECO:0000256" key="5">
    <source>
        <dbReference type="ARBA" id="ARBA00023136"/>
    </source>
</evidence>
<proteinExistence type="inferred from homology"/>
<dbReference type="Pfam" id="PF02537">
    <property type="entry name" value="CRCB"/>
    <property type="match status" value="1"/>
</dbReference>
<comment type="activity regulation">
    <text evidence="10">Na(+) is not transported, but it plays an essential structural role and its presence is essential for fluoride channel function.</text>
</comment>
<evidence type="ECO:0000256" key="9">
    <source>
        <dbReference type="ARBA" id="ARBA00049940"/>
    </source>
</evidence>
<keyword evidence="6 10" id="KW-0407">Ion channel</keyword>
<evidence type="ECO:0000256" key="8">
    <source>
        <dbReference type="ARBA" id="ARBA00035585"/>
    </source>
</evidence>
<sequence length="207" mass="21148">MPLSSNPSGDPAGEPSRSEATGLAPDAPAERDAPAEPGAPTQPLDALDPVDPIDPDAAPPPPDPAHAHRTQQARTLLVIALGGALGASARYGATLLWPYTPGAFPWTTFWVNVTGCAAMGLLMVVLTERLRPHPLVRPFLGTGILGGYTTFSTYALDARGLFDGGRPGTALLYLAATLAAAMAAVTGAAALTRLVLGPRPERAEGGA</sequence>
<dbReference type="EMBL" id="CP010519">
    <property type="protein sequence ID" value="AJE82271.1"/>
    <property type="molecule type" value="Genomic_DNA"/>
</dbReference>
<evidence type="ECO:0000313" key="12">
    <source>
        <dbReference type="EMBL" id="AJE82271.1"/>
    </source>
</evidence>
<dbReference type="GO" id="GO:0062054">
    <property type="term" value="F:fluoride channel activity"/>
    <property type="evidence" value="ECO:0007669"/>
    <property type="project" value="UniProtKB-UniRule"/>
</dbReference>
<feature type="transmembrane region" description="Helical" evidence="10">
    <location>
        <begin position="76"/>
        <end position="97"/>
    </location>
</feature>
<keyword evidence="10" id="KW-0813">Transport</keyword>
<feature type="transmembrane region" description="Helical" evidence="10">
    <location>
        <begin position="139"/>
        <end position="156"/>
    </location>
</feature>
<keyword evidence="2 10" id="KW-1003">Cell membrane</keyword>
<feature type="compositionally biased region" description="Low complexity" evidence="11">
    <location>
        <begin position="35"/>
        <end position="50"/>
    </location>
</feature>
<comment type="similarity">
    <text evidence="7 10">Belongs to the fluoride channel Fluc/FEX (TC 1.A.43) family.</text>
</comment>
<keyword evidence="5 10" id="KW-0472">Membrane</keyword>
<evidence type="ECO:0000256" key="2">
    <source>
        <dbReference type="ARBA" id="ARBA00022475"/>
    </source>
</evidence>
<feature type="binding site" evidence="10">
    <location>
        <position position="149"/>
    </location>
    <ligand>
        <name>Na(+)</name>
        <dbReference type="ChEBI" id="CHEBI:29101"/>
        <note>structural</note>
    </ligand>
</feature>